<evidence type="ECO:0000313" key="2">
    <source>
        <dbReference type="Proteomes" id="UP000320762"/>
    </source>
</evidence>
<accession>A0A550BX59</accession>
<proteinExistence type="predicted"/>
<name>A0A550BX59_9AGAR</name>
<keyword evidence="2" id="KW-1185">Reference proteome</keyword>
<gene>
    <name evidence="1" type="ORF">BD626DRAFT_616789</name>
</gene>
<evidence type="ECO:0000313" key="1">
    <source>
        <dbReference type="EMBL" id="TRM57129.1"/>
    </source>
</evidence>
<comment type="caution">
    <text evidence="1">The sequence shown here is derived from an EMBL/GenBank/DDBJ whole genome shotgun (WGS) entry which is preliminary data.</text>
</comment>
<organism evidence="1 2">
    <name type="scientific">Schizophyllum amplum</name>
    <dbReference type="NCBI Taxonomy" id="97359"/>
    <lineage>
        <taxon>Eukaryota</taxon>
        <taxon>Fungi</taxon>
        <taxon>Dikarya</taxon>
        <taxon>Basidiomycota</taxon>
        <taxon>Agaricomycotina</taxon>
        <taxon>Agaricomycetes</taxon>
        <taxon>Agaricomycetidae</taxon>
        <taxon>Agaricales</taxon>
        <taxon>Schizophyllaceae</taxon>
        <taxon>Schizophyllum</taxon>
    </lineage>
</organism>
<dbReference type="AlphaFoldDB" id="A0A550BX59"/>
<dbReference type="EMBL" id="VDMD01000052">
    <property type="protein sequence ID" value="TRM57129.1"/>
    <property type="molecule type" value="Genomic_DNA"/>
</dbReference>
<reference evidence="1 2" key="1">
    <citation type="journal article" date="2019" name="New Phytol.">
        <title>Comparative genomics reveals unique wood-decay strategies and fruiting body development in the Schizophyllaceae.</title>
        <authorList>
            <person name="Almasi E."/>
            <person name="Sahu N."/>
            <person name="Krizsan K."/>
            <person name="Balint B."/>
            <person name="Kovacs G.M."/>
            <person name="Kiss B."/>
            <person name="Cseklye J."/>
            <person name="Drula E."/>
            <person name="Henrissat B."/>
            <person name="Nagy I."/>
            <person name="Chovatia M."/>
            <person name="Adam C."/>
            <person name="LaButti K."/>
            <person name="Lipzen A."/>
            <person name="Riley R."/>
            <person name="Grigoriev I.V."/>
            <person name="Nagy L.G."/>
        </authorList>
    </citation>
    <scope>NUCLEOTIDE SEQUENCE [LARGE SCALE GENOMIC DNA]</scope>
    <source>
        <strain evidence="1 2">NL-1724</strain>
    </source>
</reference>
<dbReference type="Proteomes" id="UP000320762">
    <property type="component" value="Unassembled WGS sequence"/>
</dbReference>
<sequence>MQLYLSASRGHVSLHLRAPGVSRRAPISVKVVTGGSKASIYLPRSNHGQVVVTYRPAGENYGKTQVSFRGGMPIVNGARRVAVFKAVREAATSVSVSADGQIVCDIRDSQHRRGRDLAEVTALKGTVTVRYEEESIWDRLFSF</sequence>
<protein>
    <submittedName>
        <fullName evidence="1">Uncharacterized protein</fullName>
    </submittedName>
</protein>